<name>A0ABW7IZD9_9VIBR</name>
<feature type="site" description="Positions MEP for the nucleophilic attack" evidence="7">
    <location>
        <position position="164"/>
    </location>
</feature>
<dbReference type="InterPro" id="IPR029044">
    <property type="entry name" value="Nucleotide-diphossugar_trans"/>
</dbReference>
<evidence type="ECO:0000256" key="1">
    <source>
        <dbReference type="ARBA" id="ARBA00001282"/>
    </source>
</evidence>
<proteinExistence type="inferred from homology"/>
<evidence type="ECO:0000256" key="3">
    <source>
        <dbReference type="ARBA" id="ARBA00009789"/>
    </source>
</evidence>
<evidence type="ECO:0000313" key="8">
    <source>
        <dbReference type="EMBL" id="MFH0265828.1"/>
    </source>
</evidence>
<keyword evidence="4 7" id="KW-0808">Transferase</keyword>
<feature type="site" description="Transition state stabilizer" evidence="7">
    <location>
        <position position="27"/>
    </location>
</feature>
<organism evidence="8 9">
    <name type="scientific">Vibrio rumoiensis</name>
    <dbReference type="NCBI Taxonomy" id="76258"/>
    <lineage>
        <taxon>Bacteria</taxon>
        <taxon>Pseudomonadati</taxon>
        <taxon>Pseudomonadota</taxon>
        <taxon>Gammaproteobacteria</taxon>
        <taxon>Vibrionales</taxon>
        <taxon>Vibrionaceae</taxon>
        <taxon>Vibrio</taxon>
    </lineage>
</organism>
<dbReference type="InterPro" id="IPR018294">
    <property type="entry name" value="ISPD_synthase_CS"/>
</dbReference>
<feature type="site" description="Positions MEP for the nucleophilic attack" evidence="7">
    <location>
        <position position="220"/>
    </location>
</feature>
<feature type="site" description="Transition state stabilizer" evidence="7">
    <location>
        <position position="20"/>
    </location>
</feature>
<dbReference type="EC" id="2.7.7.60" evidence="7"/>
<dbReference type="InterPro" id="IPR050088">
    <property type="entry name" value="IspD/TarI_cytidylyltransf_bact"/>
</dbReference>
<dbReference type="InterPro" id="IPR034683">
    <property type="entry name" value="IspD/TarI"/>
</dbReference>
<dbReference type="NCBIfam" id="TIGR00453">
    <property type="entry name" value="ispD"/>
    <property type="match status" value="1"/>
</dbReference>
<dbReference type="EMBL" id="JBIHSN010000002">
    <property type="protein sequence ID" value="MFH0265828.1"/>
    <property type="molecule type" value="Genomic_DNA"/>
</dbReference>
<keyword evidence="9" id="KW-1185">Reference proteome</keyword>
<dbReference type="PANTHER" id="PTHR32125:SF4">
    <property type="entry name" value="2-C-METHYL-D-ERYTHRITOL 4-PHOSPHATE CYTIDYLYLTRANSFERASE, CHLOROPLASTIC"/>
    <property type="match status" value="1"/>
</dbReference>
<comment type="similarity">
    <text evidence="3 7">Belongs to the IspD/TarI cytidylyltransferase family. IspD subfamily.</text>
</comment>
<comment type="catalytic activity">
    <reaction evidence="1 7">
        <text>2-C-methyl-D-erythritol 4-phosphate + CTP + H(+) = 4-CDP-2-C-methyl-D-erythritol + diphosphate</text>
        <dbReference type="Rhea" id="RHEA:13429"/>
        <dbReference type="ChEBI" id="CHEBI:15378"/>
        <dbReference type="ChEBI" id="CHEBI:33019"/>
        <dbReference type="ChEBI" id="CHEBI:37563"/>
        <dbReference type="ChEBI" id="CHEBI:57823"/>
        <dbReference type="ChEBI" id="CHEBI:58262"/>
        <dbReference type="EC" id="2.7.7.60"/>
    </reaction>
</comment>
<dbReference type="RefSeq" id="WP_394607847.1">
    <property type="nucleotide sequence ID" value="NZ_JBIHSN010000002.1"/>
</dbReference>
<dbReference type="PANTHER" id="PTHR32125">
    <property type="entry name" value="2-C-METHYL-D-ERYTHRITOL 4-PHOSPHATE CYTIDYLYLTRANSFERASE, CHLOROPLASTIC"/>
    <property type="match status" value="1"/>
</dbReference>
<keyword evidence="5 7" id="KW-0548">Nucleotidyltransferase</keyword>
<evidence type="ECO:0000256" key="5">
    <source>
        <dbReference type="ARBA" id="ARBA00022695"/>
    </source>
</evidence>
<reference evidence="8 9" key="1">
    <citation type="submission" date="2024-10" db="EMBL/GenBank/DDBJ databases">
        <authorList>
            <person name="Yibar A."/>
            <person name="Saticioglu I.B."/>
            <person name="Duman M."/>
            <person name="Ajmi N."/>
            <person name="Gurler F."/>
            <person name="Ay H."/>
            <person name="Onuk E."/>
            <person name="Guler S."/>
            <person name="Romalde J.L."/>
        </authorList>
    </citation>
    <scope>NUCLEOTIDE SEQUENCE [LARGE SCALE GENOMIC DNA]</scope>
    <source>
        <strain evidence="8 9">14-MA-B</strain>
    </source>
</reference>
<comment type="pathway">
    <text evidence="2 7">Isoprenoid biosynthesis; isopentenyl diphosphate biosynthesis via DXP pathway; isopentenyl diphosphate from 1-deoxy-D-xylulose 5-phosphate: step 2/6.</text>
</comment>
<accession>A0ABW7IZD9</accession>
<dbReference type="SUPFAM" id="SSF53448">
    <property type="entry name" value="Nucleotide-diphospho-sugar transferases"/>
    <property type="match status" value="1"/>
</dbReference>
<dbReference type="GO" id="GO:0050518">
    <property type="term" value="F:2-C-methyl-D-erythritol 4-phosphate cytidylyltransferase activity"/>
    <property type="evidence" value="ECO:0007669"/>
    <property type="project" value="UniProtKB-EC"/>
</dbReference>
<dbReference type="HAMAP" id="MF_00108">
    <property type="entry name" value="IspD"/>
    <property type="match status" value="1"/>
</dbReference>
<keyword evidence="6 7" id="KW-0414">Isoprene biosynthesis</keyword>
<sequence>MINFPHQFAVVVPAAGVGKRMQANHPKQYLSLHGKTILEHTVDNLLSHPQIDLVVIAVSDGDEYFADLGLAQVNNIIRVSGGEERVDSVLSGLEYLSEHYAGRYPWVMVHDAARPCLTHADINKLINDCQQANRGGILAAPVRDTMKRSCVQNGWNTIDQTVDRGQLWHALTPQLFPLIELKSALIDGLASQKVITDEASAMEYSGYRPLLVQGRSDNLKVTQPEDLALAEFFLSQRT</sequence>
<comment type="caution">
    <text evidence="8">The sequence shown here is derived from an EMBL/GenBank/DDBJ whole genome shotgun (WGS) entry which is preliminary data.</text>
</comment>
<dbReference type="Pfam" id="PF01128">
    <property type="entry name" value="IspD"/>
    <property type="match status" value="1"/>
</dbReference>
<comment type="function">
    <text evidence="7">Catalyzes the formation of 4-diphosphocytidyl-2-C-methyl-D-erythritol from CTP and 2-C-methyl-D-erythritol 4-phosphate (MEP).</text>
</comment>
<dbReference type="PROSITE" id="PS01295">
    <property type="entry name" value="ISPD"/>
    <property type="match status" value="1"/>
</dbReference>
<evidence type="ECO:0000256" key="7">
    <source>
        <dbReference type="HAMAP-Rule" id="MF_00108"/>
    </source>
</evidence>
<evidence type="ECO:0000256" key="4">
    <source>
        <dbReference type="ARBA" id="ARBA00022679"/>
    </source>
</evidence>
<evidence type="ECO:0000256" key="2">
    <source>
        <dbReference type="ARBA" id="ARBA00004787"/>
    </source>
</evidence>
<evidence type="ECO:0000313" key="9">
    <source>
        <dbReference type="Proteomes" id="UP001607151"/>
    </source>
</evidence>
<dbReference type="Proteomes" id="UP001607151">
    <property type="component" value="Unassembled WGS sequence"/>
</dbReference>
<evidence type="ECO:0000256" key="6">
    <source>
        <dbReference type="ARBA" id="ARBA00023229"/>
    </source>
</evidence>
<dbReference type="CDD" id="cd02516">
    <property type="entry name" value="CDP-ME_synthetase"/>
    <property type="match status" value="1"/>
</dbReference>
<protein>
    <recommendedName>
        <fullName evidence="7">2-C-methyl-D-erythritol 4-phosphate cytidylyltransferase</fullName>
        <ecNumber evidence="7">2.7.7.60</ecNumber>
    </recommendedName>
    <alternativeName>
        <fullName evidence="7">4-diphosphocytidyl-2C-methyl-D-erythritol synthase</fullName>
    </alternativeName>
    <alternativeName>
        <fullName evidence="7">MEP cytidylyltransferase</fullName>
        <shortName evidence="7">MCT</shortName>
    </alternativeName>
</protein>
<dbReference type="InterPro" id="IPR001228">
    <property type="entry name" value="IspD"/>
</dbReference>
<gene>
    <name evidence="7 8" type="primary">ispD</name>
    <name evidence="8" type="ORF">ACGRQ9_10150</name>
</gene>
<dbReference type="Gene3D" id="3.90.550.10">
    <property type="entry name" value="Spore Coat Polysaccharide Biosynthesis Protein SpsA, Chain A"/>
    <property type="match status" value="1"/>
</dbReference>